<dbReference type="GO" id="GO:0009279">
    <property type="term" value="C:cell outer membrane"/>
    <property type="evidence" value="ECO:0007669"/>
    <property type="project" value="UniProtKB-SubCell"/>
</dbReference>
<dbReference type="Gene3D" id="2.170.130.10">
    <property type="entry name" value="TonB-dependent receptor, plug domain"/>
    <property type="match status" value="1"/>
</dbReference>
<evidence type="ECO:0000313" key="13">
    <source>
        <dbReference type="EMBL" id="ENV41520.1"/>
    </source>
</evidence>
<evidence type="ECO:0000259" key="12">
    <source>
        <dbReference type="Pfam" id="PF07715"/>
    </source>
</evidence>
<keyword evidence="4 8" id="KW-0812">Transmembrane</keyword>
<gene>
    <name evidence="13" type="ORF">F958_01343</name>
</gene>
<dbReference type="Pfam" id="PF00593">
    <property type="entry name" value="TonB_dep_Rec_b-barrel"/>
    <property type="match status" value="1"/>
</dbReference>
<dbReference type="PROSITE" id="PS52016">
    <property type="entry name" value="TONB_DEPENDENT_REC_3"/>
    <property type="match status" value="1"/>
</dbReference>
<keyword evidence="5 9" id="KW-0798">TonB box</keyword>
<dbReference type="InterPro" id="IPR000531">
    <property type="entry name" value="Beta-barrel_TonB"/>
</dbReference>
<dbReference type="PROSITE" id="PS51257">
    <property type="entry name" value="PROKAR_LIPOPROTEIN"/>
    <property type="match status" value="1"/>
</dbReference>
<protein>
    <recommendedName>
        <fullName evidence="15">TonB-dependent receptor</fullName>
    </recommendedName>
</protein>
<keyword evidence="6 8" id="KW-0472">Membrane</keyword>
<dbReference type="RefSeq" id="WP_004885356.1">
    <property type="nucleotide sequence ID" value="NZ_KB849570.1"/>
</dbReference>
<evidence type="ECO:0000313" key="14">
    <source>
        <dbReference type="Proteomes" id="UP000013028"/>
    </source>
</evidence>
<comment type="caution">
    <text evidence="13">The sequence shown here is derived from an EMBL/GenBank/DDBJ whole genome shotgun (WGS) entry which is preliminary data.</text>
</comment>
<evidence type="ECO:0000256" key="6">
    <source>
        <dbReference type="ARBA" id="ARBA00023136"/>
    </source>
</evidence>
<sequence length="729" mass="80340">MSLLRLDRLHYCILMSMGCISSPLVWAEDLNSDVAKLPTLHVEATRTDTTYLQTPASVFRIEAPQADSSSQVNLTEVVKGIPSLQIRNRENYAQDLQLSMRGFGARSTFGVRGIRLYVDGIPATMPDGQGQTSNIDLSSLDHVEVLTGPFSSLYGNSSGGTILTSTKEGQGKDSIELSYSGGSHDKSRAGVVLQGGAKGANEPSYIISSSYFDTDGYREHSGAEKVLNNAKLSWNLDDGSKINWVTNYVKIHADDPQGLTHDQWNANPKQVNDADNTYKVRKDIEQTQTGVTWSKPINDKNELYAMAYIGNRQVTQYQSISKGDVTLKDGKPIYTGQANPNHAGGVIDFDRNYYGADFRWTGKELLPNTTVSVGVALDAMDEDRKGYENFNANGIYGVKGKLRRDEDNTLWNIDPYLQASWQFLPKWRLDTGVRYSNVHYKSKDHFTSGPDQYGTVNGDDSGKTDYDKVLPSLALSWQILPELMAYMGYAKGFETPTFTEMAYPADTSKSGFNFDLKPSTSDTYEAGLKSQNSLGDFTLAVFQTKTKNDIVSAGSSNGRSTFRNADKTLREGVEFAWNKKLWRDLTATASYAYLDATFDADISASGSSKQIPSGNAIPGIAQNQAFVSLAWQPSHGLYGGVDVQYMDKVYVNDTNSDAAPSYSVTSANIGYAWDLGDWKVKSFARVDNLFDKNYAGSVIVNDSTQPVGRYFEPADGRNWSAGLRVIKQF</sequence>
<evidence type="ECO:0008006" key="15">
    <source>
        <dbReference type="Google" id="ProtNLM"/>
    </source>
</evidence>
<dbReference type="GO" id="GO:0015344">
    <property type="term" value="F:siderophore uptake transmembrane transporter activity"/>
    <property type="evidence" value="ECO:0007669"/>
    <property type="project" value="TreeGrafter"/>
</dbReference>
<feature type="chain" id="PRO_5043898508" description="TonB-dependent receptor" evidence="10">
    <location>
        <begin position="28"/>
        <end position="729"/>
    </location>
</feature>
<evidence type="ECO:0000256" key="3">
    <source>
        <dbReference type="ARBA" id="ARBA00022452"/>
    </source>
</evidence>
<dbReference type="InterPro" id="IPR039426">
    <property type="entry name" value="TonB-dep_rcpt-like"/>
</dbReference>
<evidence type="ECO:0000259" key="11">
    <source>
        <dbReference type="Pfam" id="PF00593"/>
    </source>
</evidence>
<dbReference type="PANTHER" id="PTHR30069">
    <property type="entry name" value="TONB-DEPENDENT OUTER MEMBRANE RECEPTOR"/>
    <property type="match status" value="1"/>
</dbReference>
<comment type="subcellular location">
    <subcellularLocation>
        <location evidence="1 8">Cell outer membrane</location>
        <topology evidence="1 8">Multi-pass membrane protein</topology>
    </subcellularLocation>
</comment>
<dbReference type="AlphaFoldDB" id="A0AAV3IQ66"/>
<dbReference type="GO" id="GO:0044718">
    <property type="term" value="P:siderophore transmembrane transport"/>
    <property type="evidence" value="ECO:0007669"/>
    <property type="project" value="TreeGrafter"/>
</dbReference>
<evidence type="ECO:0000256" key="10">
    <source>
        <dbReference type="SAM" id="SignalP"/>
    </source>
</evidence>
<reference evidence="13 14" key="1">
    <citation type="submission" date="2013-02" db="EMBL/GenBank/DDBJ databases">
        <title>The Genome Sequence of Acinetobacter nosocomialis NIPH 386.</title>
        <authorList>
            <consortium name="The Broad Institute Genome Sequencing Platform"/>
            <consortium name="The Broad Institute Genome Sequencing Center for Infectious Disease"/>
            <person name="Cerqueira G."/>
            <person name="Feldgarden M."/>
            <person name="Courvalin P."/>
            <person name="Perichon B."/>
            <person name="Grillot-Courvalin C."/>
            <person name="Clermont D."/>
            <person name="Rocha E."/>
            <person name="Yoon E.-J."/>
            <person name="Nemec A."/>
            <person name="Walker B."/>
            <person name="Young S.K."/>
            <person name="Zeng Q."/>
            <person name="Gargeya S."/>
            <person name="Fitzgerald M."/>
            <person name="Haas B."/>
            <person name="Abouelleil A."/>
            <person name="Alvarado L."/>
            <person name="Arachchi H.M."/>
            <person name="Berlin A.M."/>
            <person name="Chapman S.B."/>
            <person name="Dewar J."/>
            <person name="Goldberg J."/>
            <person name="Griggs A."/>
            <person name="Gujja S."/>
            <person name="Hansen M."/>
            <person name="Howarth C."/>
            <person name="Imamovic A."/>
            <person name="Larimer J."/>
            <person name="McCowan C."/>
            <person name="Murphy C."/>
            <person name="Neiman D."/>
            <person name="Pearson M."/>
            <person name="Priest M."/>
            <person name="Roberts A."/>
            <person name="Saif S."/>
            <person name="Shea T."/>
            <person name="Sisk P."/>
            <person name="Sykes S."/>
            <person name="Wortman J."/>
            <person name="Nusbaum C."/>
            <person name="Birren B."/>
        </authorList>
    </citation>
    <scope>NUCLEOTIDE SEQUENCE [LARGE SCALE GENOMIC DNA]</scope>
    <source>
        <strain evidence="13 14">NIPH 386</strain>
    </source>
</reference>
<dbReference type="Gene3D" id="2.40.170.20">
    <property type="entry name" value="TonB-dependent receptor, beta-barrel domain"/>
    <property type="match status" value="1"/>
</dbReference>
<dbReference type="InterPro" id="IPR012910">
    <property type="entry name" value="Plug_dom"/>
</dbReference>
<organism evidence="13 14">
    <name type="scientific">Acinetobacter nosocomialis NIPH 386</name>
    <dbReference type="NCBI Taxonomy" id="1217985"/>
    <lineage>
        <taxon>Bacteria</taxon>
        <taxon>Pseudomonadati</taxon>
        <taxon>Pseudomonadota</taxon>
        <taxon>Gammaproteobacteria</taxon>
        <taxon>Moraxellales</taxon>
        <taxon>Moraxellaceae</taxon>
        <taxon>Acinetobacter</taxon>
        <taxon>Acinetobacter calcoaceticus/baumannii complex</taxon>
    </lineage>
</organism>
<evidence type="ECO:0000256" key="9">
    <source>
        <dbReference type="RuleBase" id="RU003357"/>
    </source>
</evidence>
<evidence type="ECO:0000256" key="2">
    <source>
        <dbReference type="ARBA" id="ARBA00022448"/>
    </source>
</evidence>
<proteinExistence type="inferred from homology"/>
<accession>A0AAV3IQ66</accession>
<dbReference type="InterPro" id="IPR036942">
    <property type="entry name" value="Beta-barrel_TonB_sf"/>
</dbReference>
<feature type="domain" description="TonB-dependent receptor plug" evidence="12">
    <location>
        <begin position="53"/>
        <end position="160"/>
    </location>
</feature>
<dbReference type="PANTHER" id="PTHR30069:SF28">
    <property type="entry name" value="TONB-DEPENDENT RECEPTOR YNCD-RELATED"/>
    <property type="match status" value="1"/>
</dbReference>
<keyword evidence="3 8" id="KW-1134">Transmembrane beta strand</keyword>
<dbReference type="Pfam" id="PF07715">
    <property type="entry name" value="Plug"/>
    <property type="match status" value="1"/>
</dbReference>
<evidence type="ECO:0000256" key="4">
    <source>
        <dbReference type="ARBA" id="ARBA00022692"/>
    </source>
</evidence>
<keyword evidence="10" id="KW-0732">Signal</keyword>
<dbReference type="CDD" id="cd01347">
    <property type="entry name" value="ligand_gated_channel"/>
    <property type="match status" value="1"/>
</dbReference>
<evidence type="ECO:0000256" key="7">
    <source>
        <dbReference type="ARBA" id="ARBA00023237"/>
    </source>
</evidence>
<keyword evidence="2 8" id="KW-0813">Transport</keyword>
<dbReference type="SUPFAM" id="SSF56935">
    <property type="entry name" value="Porins"/>
    <property type="match status" value="1"/>
</dbReference>
<evidence type="ECO:0000256" key="8">
    <source>
        <dbReference type="PROSITE-ProRule" id="PRU01360"/>
    </source>
</evidence>
<keyword evidence="7 8" id="KW-0998">Cell outer membrane</keyword>
<name>A0AAV3IQ66_ACINO</name>
<dbReference type="InterPro" id="IPR037066">
    <property type="entry name" value="Plug_dom_sf"/>
</dbReference>
<dbReference type="EMBL" id="APPP01000010">
    <property type="protein sequence ID" value="ENV41520.1"/>
    <property type="molecule type" value="Genomic_DNA"/>
</dbReference>
<evidence type="ECO:0000256" key="5">
    <source>
        <dbReference type="ARBA" id="ARBA00023077"/>
    </source>
</evidence>
<feature type="signal peptide" evidence="10">
    <location>
        <begin position="1"/>
        <end position="27"/>
    </location>
</feature>
<evidence type="ECO:0000256" key="1">
    <source>
        <dbReference type="ARBA" id="ARBA00004571"/>
    </source>
</evidence>
<dbReference type="Proteomes" id="UP000013028">
    <property type="component" value="Unassembled WGS sequence"/>
</dbReference>
<comment type="similarity">
    <text evidence="8 9">Belongs to the TonB-dependent receptor family.</text>
</comment>
<feature type="domain" description="TonB-dependent receptor-like beta-barrel" evidence="11">
    <location>
        <begin position="234"/>
        <end position="689"/>
    </location>
</feature>
<dbReference type="GeneID" id="92797630"/>